<dbReference type="GO" id="GO:0003677">
    <property type="term" value="F:DNA binding"/>
    <property type="evidence" value="ECO:0007669"/>
    <property type="project" value="InterPro"/>
</dbReference>
<comment type="caution">
    <text evidence="2">The sequence shown here is derived from an EMBL/GenBank/DDBJ whole genome shotgun (WGS) entry which is preliminary data.</text>
</comment>
<dbReference type="InterPro" id="IPR007492">
    <property type="entry name" value="LytTR_DNA-bd_dom"/>
</dbReference>
<gene>
    <name evidence="2" type="ORF">FC83_GL001669</name>
</gene>
<reference evidence="2 3" key="1">
    <citation type="journal article" date="2015" name="Genome Announc.">
        <title>Expanding the biotechnology potential of lactobacilli through comparative genomics of 213 strains and associated genera.</title>
        <authorList>
            <person name="Sun Z."/>
            <person name="Harris H.M."/>
            <person name="McCann A."/>
            <person name="Guo C."/>
            <person name="Argimon S."/>
            <person name="Zhang W."/>
            <person name="Yang X."/>
            <person name="Jeffery I.B."/>
            <person name="Cooney J.C."/>
            <person name="Kagawa T.F."/>
            <person name="Liu W."/>
            <person name="Song Y."/>
            <person name="Salvetti E."/>
            <person name="Wrobel A."/>
            <person name="Rasinkangas P."/>
            <person name="Parkhill J."/>
            <person name="Rea M.C."/>
            <person name="O'Sullivan O."/>
            <person name="Ritari J."/>
            <person name="Douillard F.P."/>
            <person name="Paul Ross R."/>
            <person name="Yang R."/>
            <person name="Briner A.E."/>
            <person name="Felis G.E."/>
            <person name="de Vos W.M."/>
            <person name="Barrangou R."/>
            <person name="Klaenhammer T.R."/>
            <person name="Caufield P.W."/>
            <person name="Cui Y."/>
            <person name="Zhang H."/>
            <person name="O'Toole P.W."/>
        </authorList>
    </citation>
    <scope>NUCLEOTIDE SEQUENCE [LARGE SCALE GENOMIC DNA]</scope>
    <source>
        <strain evidence="2 3">DSM 18527</strain>
    </source>
</reference>
<name>A0A0R1XTT5_9LACO</name>
<dbReference type="AlphaFoldDB" id="A0A0R1XTT5"/>
<dbReference type="GO" id="GO:0000156">
    <property type="term" value="F:phosphorelay response regulator activity"/>
    <property type="evidence" value="ECO:0007669"/>
    <property type="project" value="InterPro"/>
</dbReference>
<evidence type="ECO:0000313" key="3">
    <source>
        <dbReference type="Proteomes" id="UP000051236"/>
    </source>
</evidence>
<organism evidence="2 3">
    <name type="scientific">Agrilactobacillus composti DSM 18527 = JCM 14202</name>
    <dbReference type="NCBI Taxonomy" id="1423734"/>
    <lineage>
        <taxon>Bacteria</taxon>
        <taxon>Bacillati</taxon>
        <taxon>Bacillota</taxon>
        <taxon>Bacilli</taxon>
        <taxon>Lactobacillales</taxon>
        <taxon>Lactobacillaceae</taxon>
        <taxon>Agrilactobacillus</taxon>
    </lineage>
</organism>
<dbReference type="Pfam" id="PF04397">
    <property type="entry name" value="LytTR"/>
    <property type="match status" value="1"/>
</dbReference>
<evidence type="ECO:0000259" key="1">
    <source>
        <dbReference type="PROSITE" id="PS50930"/>
    </source>
</evidence>
<keyword evidence="3" id="KW-1185">Reference proteome</keyword>
<dbReference type="PROSITE" id="PS50930">
    <property type="entry name" value="HTH_LYTTR"/>
    <property type="match status" value="1"/>
</dbReference>
<evidence type="ECO:0000313" key="2">
    <source>
        <dbReference type="EMBL" id="KRM30534.1"/>
    </source>
</evidence>
<dbReference type="Proteomes" id="UP000051236">
    <property type="component" value="Unassembled WGS sequence"/>
</dbReference>
<dbReference type="SMART" id="SM00850">
    <property type="entry name" value="LytTR"/>
    <property type="match status" value="1"/>
</dbReference>
<dbReference type="eggNOG" id="COG3279">
    <property type="taxonomic scope" value="Bacteria"/>
</dbReference>
<accession>A0A0R1XTT5</accession>
<feature type="domain" description="HTH LytTR-type" evidence="1">
    <location>
        <begin position="56"/>
        <end position="160"/>
    </location>
</feature>
<dbReference type="Gene3D" id="2.40.50.1020">
    <property type="entry name" value="LytTr DNA-binding domain"/>
    <property type="match status" value="1"/>
</dbReference>
<dbReference type="EMBL" id="AZGA01000088">
    <property type="protein sequence ID" value="KRM30534.1"/>
    <property type="molecule type" value="Genomic_DNA"/>
</dbReference>
<dbReference type="PATRIC" id="fig|1423734.3.peg.1688"/>
<dbReference type="STRING" id="1423734.FC83_GL001669"/>
<dbReference type="InterPro" id="IPR046947">
    <property type="entry name" value="LytR-like"/>
</dbReference>
<proteinExistence type="predicted"/>
<dbReference type="PANTHER" id="PTHR37299:SF1">
    <property type="entry name" value="STAGE 0 SPORULATION PROTEIN A HOMOLOG"/>
    <property type="match status" value="1"/>
</dbReference>
<dbReference type="PANTHER" id="PTHR37299">
    <property type="entry name" value="TRANSCRIPTIONAL REGULATOR-RELATED"/>
    <property type="match status" value="1"/>
</dbReference>
<protein>
    <submittedName>
        <fullName evidence="2">Response regulator</fullName>
    </submittedName>
</protein>
<sequence length="160" mass="17996">MYYLGKEVVTVKISFEQDATLKPNEIEVLVRAAQLSSDVTTLLTTLGQLENRRQTLPVTVDDTVVLLAFDDIVAVEVFGDQLTIHSQTKDYTVRGQLKTMIEKLDNNNFIQISRNSILNLDKITALEAEFSGNMTARMQNGLKLTVSRKYLGDLKQRLGM</sequence>